<accession>A0A0M4LHC2</accession>
<evidence type="ECO:0000313" key="2">
    <source>
        <dbReference type="EMBL" id="ALE09458.1"/>
    </source>
</evidence>
<dbReference type="AlphaFoldDB" id="A0A0M4LHC2"/>
<dbReference type="PATRIC" id="fig|1682.24.peg.1400"/>
<reference evidence="2 3" key="1">
    <citation type="submission" date="2014-12" db="EMBL/GenBank/DDBJ databases">
        <title>Complete genome sequence of Bifidobacterium longum subsp. infantis BT1.</title>
        <authorList>
            <person name="Kim J.F."/>
            <person name="Kwak M.-J."/>
        </authorList>
    </citation>
    <scope>NUCLEOTIDE SEQUENCE [LARGE SCALE GENOMIC DNA]</scope>
    <source>
        <strain evidence="2 3">BT1</strain>
    </source>
</reference>
<evidence type="ECO:0000313" key="3">
    <source>
        <dbReference type="Proteomes" id="UP000067206"/>
    </source>
</evidence>
<evidence type="ECO:0000256" key="1">
    <source>
        <dbReference type="SAM" id="MobiDB-lite"/>
    </source>
</evidence>
<gene>
    <name evidence="2" type="ORF">RY67_1438</name>
</gene>
<protein>
    <submittedName>
        <fullName evidence="2">Uncharacterized protein</fullName>
    </submittedName>
</protein>
<proteinExistence type="predicted"/>
<organism evidence="2 3">
    <name type="scientific">Bifidobacterium longum subsp. infantis</name>
    <dbReference type="NCBI Taxonomy" id="1682"/>
    <lineage>
        <taxon>Bacteria</taxon>
        <taxon>Bacillati</taxon>
        <taxon>Actinomycetota</taxon>
        <taxon>Actinomycetes</taxon>
        <taxon>Bifidobacteriales</taxon>
        <taxon>Bifidobacteriaceae</taxon>
        <taxon>Bifidobacterium</taxon>
    </lineage>
</organism>
<dbReference type="EMBL" id="CP010411">
    <property type="protein sequence ID" value="ALE09458.1"/>
    <property type="molecule type" value="Genomic_DNA"/>
</dbReference>
<name>A0A0M4LHC2_BIFLI</name>
<feature type="region of interest" description="Disordered" evidence="1">
    <location>
        <begin position="1"/>
        <end position="44"/>
    </location>
</feature>
<dbReference type="Proteomes" id="UP000067206">
    <property type="component" value="Chromosome"/>
</dbReference>
<sequence>MARYTGYHSQASSRDDQPSAADYHSRPPSANPDISTRDRRVPTSSAAIALWA</sequence>